<evidence type="ECO:0000259" key="4">
    <source>
        <dbReference type="Pfam" id="PF20990"/>
    </source>
</evidence>
<dbReference type="InterPro" id="IPR018702">
    <property type="entry name" value="DUF2207"/>
</dbReference>
<dbReference type="Proteomes" id="UP000886881">
    <property type="component" value="Unassembled WGS sequence"/>
</dbReference>
<feature type="region of interest" description="Disordered" evidence="1">
    <location>
        <begin position="356"/>
        <end position="386"/>
    </location>
</feature>
<evidence type="ECO:0000256" key="1">
    <source>
        <dbReference type="SAM" id="MobiDB-lite"/>
    </source>
</evidence>
<evidence type="ECO:0000313" key="6">
    <source>
        <dbReference type="Proteomes" id="UP000886881"/>
    </source>
</evidence>
<comment type="caution">
    <text evidence="5">The sequence shown here is derived from an EMBL/GenBank/DDBJ whole genome shotgun (WGS) entry which is preliminary data.</text>
</comment>
<protein>
    <submittedName>
        <fullName evidence="5">DUF2207 domain-containing protein</fullName>
    </submittedName>
</protein>
<feature type="domain" description="Predicted membrane protein YciQ-like C-terminal" evidence="4">
    <location>
        <begin position="443"/>
        <end position="501"/>
    </location>
</feature>
<feature type="compositionally biased region" description="Low complexity" evidence="1">
    <location>
        <begin position="356"/>
        <end position="370"/>
    </location>
</feature>
<dbReference type="AlphaFoldDB" id="A0A9D1GP05"/>
<keyword evidence="2" id="KW-0732">Signal</keyword>
<organism evidence="5 6">
    <name type="scientific">Candidatus Cryptobacteroides merdipullorum</name>
    <dbReference type="NCBI Taxonomy" id="2840771"/>
    <lineage>
        <taxon>Bacteria</taxon>
        <taxon>Pseudomonadati</taxon>
        <taxon>Bacteroidota</taxon>
        <taxon>Bacteroidia</taxon>
        <taxon>Bacteroidales</taxon>
        <taxon>Candidatus Cryptobacteroides</taxon>
    </lineage>
</organism>
<name>A0A9D1GP05_9BACT</name>
<reference evidence="5" key="2">
    <citation type="journal article" date="2021" name="PeerJ">
        <title>Extensive microbial diversity within the chicken gut microbiome revealed by metagenomics and culture.</title>
        <authorList>
            <person name="Gilroy R."/>
            <person name="Ravi A."/>
            <person name="Getino M."/>
            <person name="Pursley I."/>
            <person name="Horton D.L."/>
            <person name="Alikhan N.F."/>
            <person name="Baker D."/>
            <person name="Gharbi K."/>
            <person name="Hall N."/>
            <person name="Watson M."/>
            <person name="Adriaenssens E.M."/>
            <person name="Foster-Nyarko E."/>
            <person name="Jarju S."/>
            <person name="Secka A."/>
            <person name="Antonio M."/>
            <person name="Oren A."/>
            <person name="Chaudhuri R.R."/>
            <person name="La Ragione R."/>
            <person name="Hildebrand F."/>
            <person name="Pallen M.J."/>
        </authorList>
    </citation>
    <scope>NUCLEOTIDE SEQUENCE</scope>
    <source>
        <strain evidence="5">ChiHecec2B26-709</strain>
    </source>
</reference>
<evidence type="ECO:0000256" key="2">
    <source>
        <dbReference type="SAM" id="SignalP"/>
    </source>
</evidence>
<feature type="domain" description="DUF2207" evidence="3">
    <location>
        <begin position="28"/>
        <end position="199"/>
    </location>
</feature>
<feature type="signal peptide" evidence="2">
    <location>
        <begin position="1"/>
        <end position="24"/>
    </location>
</feature>
<proteinExistence type="predicted"/>
<dbReference type="EMBL" id="DVLC01000062">
    <property type="protein sequence ID" value="HIT46857.1"/>
    <property type="molecule type" value="Genomic_DNA"/>
</dbReference>
<reference evidence="5" key="1">
    <citation type="submission" date="2020-10" db="EMBL/GenBank/DDBJ databases">
        <authorList>
            <person name="Gilroy R."/>
        </authorList>
    </citation>
    <scope>NUCLEOTIDE SEQUENCE</scope>
    <source>
        <strain evidence="5">ChiHecec2B26-709</strain>
    </source>
</reference>
<gene>
    <name evidence="5" type="ORF">IAC35_03255</name>
</gene>
<dbReference type="Pfam" id="PF20990">
    <property type="entry name" value="DUF2207_C"/>
    <property type="match status" value="1"/>
</dbReference>
<evidence type="ECO:0000259" key="3">
    <source>
        <dbReference type="Pfam" id="PF09972"/>
    </source>
</evidence>
<feature type="chain" id="PRO_5039665413" evidence="2">
    <location>
        <begin position="25"/>
        <end position="574"/>
    </location>
</feature>
<accession>A0A9D1GP05</accession>
<evidence type="ECO:0000313" key="5">
    <source>
        <dbReference type="EMBL" id="HIT46857.1"/>
    </source>
</evidence>
<dbReference type="Pfam" id="PF09972">
    <property type="entry name" value="DUF2207"/>
    <property type="match status" value="1"/>
</dbReference>
<sequence>MQRFSSLFAVILFAAVLYCPPAFSHSPEIRDIDITLTLLPDGSASIHERWDVCAADGTEWYLVRGNLGDIGIGGLSVSDESGLDYICEDGWDTERSLAEKAGRCGILRKRDGAELCWGIGSLGDHVFDVRYTMSRCVKSLNDYDMLHLQTVSPGLSSPPRHVRVTVRAQGHQLDTANTRAWGFGYEGRVDFRDGAVVFESSEPFVRNSSVIVLLRFDKGMFSSPSVQDRDFSEALAVAMEGADFGGHGSDGSEAGSGFARLLALFVLGIAAMTGIGVWHRSSVRRKILGMKPSEVGWCRDIPFGGDLKASAYTLEKLGEHAGRDTLAAALILRMIYKGQLSVSKDDRGRVELSFAGVSSSTGSSRQSAGAEGMTAGAGSQHGDDPSAEDLREMMLEASGSDRVLQHKEFSRWAGRHAHEVAGWSRRALVRGRDTLRDNKHIYGSAYTPSGRAEARKLLGLKKFLQDFTLMDEKDAIEAVLWQEYLVFGALFGIADKVAEQLKEINPEAFAEVMDYDYPTMHQLILQTRILSAAITNSNAAVAAETAGSAQGLGGGSSFGGGGGFSGGGFGGGSR</sequence>
<dbReference type="InterPro" id="IPR048389">
    <property type="entry name" value="YciQ-like_C"/>
</dbReference>